<organism evidence="1 2">
    <name type="scientific">Mucuna pruriens</name>
    <name type="common">Velvet bean</name>
    <name type="synonym">Dolichos pruriens</name>
    <dbReference type="NCBI Taxonomy" id="157652"/>
    <lineage>
        <taxon>Eukaryota</taxon>
        <taxon>Viridiplantae</taxon>
        <taxon>Streptophyta</taxon>
        <taxon>Embryophyta</taxon>
        <taxon>Tracheophyta</taxon>
        <taxon>Spermatophyta</taxon>
        <taxon>Magnoliopsida</taxon>
        <taxon>eudicotyledons</taxon>
        <taxon>Gunneridae</taxon>
        <taxon>Pentapetalae</taxon>
        <taxon>rosids</taxon>
        <taxon>fabids</taxon>
        <taxon>Fabales</taxon>
        <taxon>Fabaceae</taxon>
        <taxon>Papilionoideae</taxon>
        <taxon>50 kb inversion clade</taxon>
        <taxon>NPAAA clade</taxon>
        <taxon>indigoferoid/millettioid clade</taxon>
        <taxon>Phaseoleae</taxon>
        <taxon>Mucuna</taxon>
    </lineage>
</organism>
<dbReference type="PANTHER" id="PTHR47481">
    <property type="match status" value="1"/>
</dbReference>
<gene>
    <name evidence="1" type="ORF">CR513_37212</name>
</gene>
<sequence>MAPTFVQPQITMIIPIGSAKTNSFVDQIFITMFGNYLHDIESLVDELAITNSPFDGVDLVIHTLNGLGPEYKEVVASTRTRKNPINFEEMHGLFTDLENYLTMDESPFTLPQHIKANHIATKEVITQVPTPILPPTDPHLMAHQRQ</sequence>
<dbReference type="AlphaFoldDB" id="A0A371FUR5"/>
<dbReference type="EMBL" id="QJKJ01007758">
    <property type="protein sequence ID" value="RDX82048.1"/>
    <property type="molecule type" value="Genomic_DNA"/>
</dbReference>
<evidence type="ECO:0000313" key="1">
    <source>
        <dbReference type="EMBL" id="RDX82048.1"/>
    </source>
</evidence>
<accession>A0A371FUR5</accession>
<proteinExistence type="predicted"/>
<comment type="caution">
    <text evidence="1">The sequence shown here is derived from an EMBL/GenBank/DDBJ whole genome shotgun (WGS) entry which is preliminary data.</text>
</comment>
<dbReference type="OrthoDB" id="1752352at2759"/>
<dbReference type="Proteomes" id="UP000257109">
    <property type="component" value="Unassembled WGS sequence"/>
</dbReference>
<dbReference type="PANTHER" id="PTHR47481:SF22">
    <property type="entry name" value="RETROTRANSPOSON GAG DOMAIN-CONTAINING PROTEIN"/>
    <property type="match status" value="1"/>
</dbReference>
<name>A0A371FUR5_MUCPR</name>
<feature type="non-terminal residue" evidence="1">
    <location>
        <position position="1"/>
    </location>
</feature>
<evidence type="ECO:0000313" key="2">
    <source>
        <dbReference type="Proteomes" id="UP000257109"/>
    </source>
</evidence>
<reference evidence="1" key="1">
    <citation type="submission" date="2018-05" db="EMBL/GenBank/DDBJ databases">
        <title>Draft genome of Mucuna pruriens seed.</title>
        <authorList>
            <person name="Nnadi N.E."/>
            <person name="Vos R."/>
            <person name="Hasami M.H."/>
            <person name="Devisetty U.K."/>
            <person name="Aguiy J.C."/>
        </authorList>
    </citation>
    <scope>NUCLEOTIDE SEQUENCE [LARGE SCALE GENOMIC DNA]</scope>
    <source>
        <strain evidence="1">JCA_2017</strain>
    </source>
</reference>
<protein>
    <submittedName>
        <fullName evidence="1">Uncharacterized protein</fullName>
    </submittedName>
</protein>
<keyword evidence="2" id="KW-1185">Reference proteome</keyword>